<feature type="coiled-coil region" evidence="4">
    <location>
        <begin position="383"/>
        <end position="410"/>
    </location>
</feature>
<dbReference type="InterPro" id="IPR000055">
    <property type="entry name" value="Restrct_endonuc_typeI_TRD"/>
</dbReference>
<dbReference type="GO" id="GO:0009307">
    <property type="term" value="P:DNA restriction-modification system"/>
    <property type="evidence" value="ECO:0007669"/>
    <property type="project" value="UniProtKB-KW"/>
</dbReference>
<evidence type="ECO:0000256" key="2">
    <source>
        <dbReference type="ARBA" id="ARBA00022747"/>
    </source>
</evidence>
<dbReference type="Proteomes" id="UP000002425">
    <property type="component" value="Chromosome"/>
</dbReference>
<sequence>MNEVKMPEGYKQTEIGVIPEDWEVKDIGEALTIRHGKDQKQVESTRGQYPIFGTGGQMGWASDFLYDKPSVLIGRKGSINKPRYINVPFWTVDTLFYSQVHNGYDEKFMFYKFCLIDWMNYNEASGVPSLNASTISNVKISVPKKPEQTAIATALSDIDNLIQSLEKLIAKKEAIKTGTMQQILTGKTRLPEFATRDDGSAKELKQTELGQIPEDWEVIEFGKLLKEFRNGYSFSAKDYIKNGTPIITMSQIGLNGSFQYNPNEVKKWDASQFEHLKDFWVKDGDLLIAMTDVTPDKNLIGQMTIAELTHTALLNQRVGLLRLNKDLAQSNYLRYLSSLPLWRTYCKGVASLGVQANIGTKEIKQASVTLPLVEEQTAIATILSDMDAEIQALEGRLEKTKDIKQGMMQQLLTGKVRLV</sequence>
<keyword evidence="7" id="KW-1185">Reference proteome</keyword>
<evidence type="ECO:0000256" key="3">
    <source>
        <dbReference type="ARBA" id="ARBA00023125"/>
    </source>
</evidence>
<evidence type="ECO:0000256" key="1">
    <source>
        <dbReference type="ARBA" id="ARBA00010923"/>
    </source>
</evidence>
<feature type="domain" description="Type I restriction modification DNA specificity" evidence="5">
    <location>
        <begin position="213"/>
        <end position="397"/>
    </location>
</feature>
<keyword evidence="4" id="KW-0175">Coiled coil</keyword>
<dbReference type="InterPro" id="IPR044946">
    <property type="entry name" value="Restrct_endonuc_typeI_TRD_sf"/>
</dbReference>
<proteinExistence type="inferred from homology"/>
<dbReference type="GO" id="GO:0003677">
    <property type="term" value="F:DNA binding"/>
    <property type="evidence" value="ECO:0007669"/>
    <property type="project" value="UniProtKB-KW"/>
</dbReference>
<dbReference type="KEGG" id="pcr:Pcryo_0951"/>
<dbReference type="Gene3D" id="1.10.287.1120">
    <property type="entry name" value="Bipartite methylase S protein"/>
    <property type="match status" value="2"/>
</dbReference>
<dbReference type="STRING" id="335284.Pcryo_0951"/>
<evidence type="ECO:0000313" key="7">
    <source>
        <dbReference type="Proteomes" id="UP000002425"/>
    </source>
</evidence>
<dbReference type="PANTHER" id="PTHR30408">
    <property type="entry name" value="TYPE-1 RESTRICTION ENZYME ECOKI SPECIFICITY PROTEIN"/>
    <property type="match status" value="1"/>
</dbReference>
<dbReference type="eggNOG" id="COG0732">
    <property type="taxonomic scope" value="Bacteria"/>
</dbReference>
<dbReference type="EMBL" id="CP000323">
    <property type="protein sequence ID" value="ABE74732.1"/>
    <property type="molecule type" value="Genomic_DNA"/>
</dbReference>
<accession>Q1QC71</accession>
<comment type="similarity">
    <text evidence="1">Belongs to the type-I restriction system S methylase family.</text>
</comment>
<reference evidence="6" key="1">
    <citation type="submission" date="2006-03" db="EMBL/GenBank/DDBJ databases">
        <title>Complete sequence of chromosome of Psychrobacter cryohalolentis K5.</title>
        <authorList>
            <consortium name="US DOE Joint Genome Institute"/>
            <person name="Copeland A."/>
            <person name="Lucas S."/>
            <person name="Lapidus A."/>
            <person name="Barry K."/>
            <person name="Detter J.C."/>
            <person name="Glavina del Rio T."/>
            <person name="Hammon N."/>
            <person name="Israni S."/>
            <person name="Dalin E."/>
            <person name="Tice H."/>
            <person name="Pitluck S."/>
            <person name="Brettin T."/>
            <person name="Bruce D."/>
            <person name="Han C."/>
            <person name="Tapia R."/>
            <person name="Sims D.R."/>
            <person name="Gilna P."/>
            <person name="Schmutz J."/>
            <person name="Larimer F."/>
            <person name="Land M."/>
            <person name="Hauser L."/>
            <person name="Kyrpides N."/>
            <person name="Kim E."/>
            <person name="Richardson P."/>
        </authorList>
    </citation>
    <scope>NUCLEOTIDE SEQUENCE</scope>
    <source>
        <strain evidence="6">K5</strain>
    </source>
</reference>
<feature type="domain" description="Type I restriction modification DNA specificity" evidence="5">
    <location>
        <begin position="19"/>
        <end position="170"/>
    </location>
</feature>
<dbReference type="PANTHER" id="PTHR30408:SF12">
    <property type="entry name" value="TYPE I RESTRICTION ENZYME MJAVIII SPECIFICITY SUBUNIT"/>
    <property type="match status" value="1"/>
</dbReference>
<keyword evidence="2" id="KW-0680">Restriction system</keyword>
<evidence type="ECO:0000313" key="6">
    <source>
        <dbReference type="EMBL" id="ABE74732.1"/>
    </source>
</evidence>
<dbReference type="HOGENOM" id="CLU_021095_0_1_6"/>
<organism evidence="6 7">
    <name type="scientific">Psychrobacter cryohalolentis (strain ATCC BAA-1226 / DSM 17306 / VKM B-2378 / K5)</name>
    <dbReference type="NCBI Taxonomy" id="335284"/>
    <lineage>
        <taxon>Bacteria</taxon>
        <taxon>Pseudomonadati</taxon>
        <taxon>Pseudomonadota</taxon>
        <taxon>Gammaproteobacteria</taxon>
        <taxon>Moraxellales</taxon>
        <taxon>Moraxellaceae</taxon>
        <taxon>Psychrobacter</taxon>
    </lineage>
</organism>
<dbReference type="CDD" id="cd17278">
    <property type="entry name" value="RMtype1_S_LdeBORF1052P-TRD2-CR2"/>
    <property type="match status" value="1"/>
</dbReference>
<evidence type="ECO:0000259" key="5">
    <source>
        <dbReference type="Pfam" id="PF01420"/>
    </source>
</evidence>
<dbReference type="REBASE" id="12279">
    <property type="entry name" value="S.PcrKORF952P"/>
</dbReference>
<name>Q1QC71_PSYCK</name>
<dbReference type="Gene3D" id="3.90.220.20">
    <property type="entry name" value="DNA methylase specificity domains"/>
    <property type="match status" value="2"/>
</dbReference>
<protein>
    <submittedName>
        <fullName evidence="6">Restriction modification system DNA specificity domain protein</fullName>
    </submittedName>
</protein>
<gene>
    <name evidence="6" type="ordered locus">Pcryo_0951</name>
</gene>
<dbReference type="CDD" id="cd17288">
    <property type="entry name" value="RMtype1_S_LlaAI06ORF1089P_TRD1-CR1_like"/>
    <property type="match status" value="1"/>
</dbReference>
<keyword evidence="3" id="KW-0238">DNA-binding</keyword>
<dbReference type="SUPFAM" id="SSF116734">
    <property type="entry name" value="DNA methylase specificity domain"/>
    <property type="match status" value="2"/>
</dbReference>
<dbReference type="Pfam" id="PF01420">
    <property type="entry name" value="Methylase_S"/>
    <property type="match status" value="2"/>
</dbReference>
<dbReference type="AlphaFoldDB" id="Q1QC71"/>
<dbReference type="InterPro" id="IPR052021">
    <property type="entry name" value="Type-I_RS_S_subunit"/>
</dbReference>
<evidence type="ECO:0000256" key="4">
    <source>
        <dbReference type="SAM" id="Coils"/>
    </source>
</evidence>
<dbReference type="RefSeq" id="WP_011513293.1">
    <property type="nucleotide sequence ID" value="NC_007969.1"/>
</dbReference>